<gene>
    <name evidence="2" type="ORF">N657DRAFT_682781</name>
</gene>
<feature type="transmembrane region" description="Helical" evidence="1">
    <location>
        <begin position="6"/>
        <end position="32"/>
    </location>
</feature>
<evidence type="ECO:0000313" key="2">
    <source>
        <dbReference type="EMBL" id="KAK4121718.1"/>
    </source>
</evidence>
<dbReference type="RefSeq" id="XP_062645489.1">
    <property type="nucleotide sequence ID" value="XM_062796510.1"/>
</dbReference>
<name>A0AAN6Z1S8_9PEZI</name>
<evidence type="ECO:0000313" key="3">
    <source>
        <dbReference type="Proteomes" id="UP001302602"/>
    </source>
</evidence>
<comment type="caution">
    <text evidence="2">The sequence shown here is derived from an EMBL/GenBank/DDBJ whole genome shotgun (WGS) entry which is preliminary data.</text>
</comment>
<sequence>MPPVIAAFQAFVSTSIIIITVVVSSYASLHLFSPVSLRIRLVYVVMDFYRLAPHEKNPCLKCMRKDLKDSDKDDPDPPESTCRIDIGKSLTKCTLCVKRGDPGCLPAAKAMIGDQQDMTALFRPEDRVRLASAARALIDAFDRNERAHRREHGLTGEKKTPVEIVRKYETIVNDRRATTAGFIGPRPTLSNKPERQARVALNIAHWNFAALLRLRHGDEGFAGWSQAKQACISVIEEVIREYMEGEDEYEGFVAENIPVLAQVKACME</sequence>
<protein>
    <submittedName>
        <fullName evidence="2">Uncharacterized protein</fullName>
    </submittedName>
</protein>
<organism evidence="2 3">
    <name type="scientific">Parathielavia appendiculata</name>
    <dbReference type="NCBI Taxonomy" id="2587402"/>
    <lineage>
        <taxon>Eukaryota</taxon>
        <taxon>Fungi</taxon>
        <taxon>Dikarya</taxon>
        <taxon>Ascomycota</taxon>
        <taxon>Pezizomycotina</taxon>
        <taxon>Sordariomycetes</taxon>
        <taxon>Sordariomycetidae</taxon>
        <taxon>Sordariales</taxon>
        <taxon>Chaetomiaceae</taxon>
        <taxon>Parathielavia</taxon>
    </lineage>
</organism>
<reference evidence="2" key="2">
    <citation type="submission" date="2023-05" db="EMBL/GenBank/DDBJ databases">
        <authorList>
            <consortium name="Lawrence Berkeley National Laboratory"/>
            <person name="Steindorff A."/>
            <person name="Hensen N."/>
            <person name="Bonometti L."/>
            <person name="Westerberg I."/>
            <person name="Brannstrom I.O."/>
            <person name="Guillou S."/>
            <person name="Cros-Aarteil S."/>
            <person name="Calhoun S."/>
            <person name="Haridas S."/>
            <person name="Kuo A."/>
            <person name="Mondo S."/>
            <person name="Pangilinan J."/>
            <person name="Riley R."/>
            <person name="Labutti K."/>
            <person name="Andreopoulos B."/>
            <person name="Lipzen A."/>
            <person name="Chen C."/>
            <person name="Yanf M."/>
            <person name="Daum C."/>
            <person name="Ng V."/>
            <person name="Clum A."/>
            <person name="Ohm R."/>
            <person name="Martin F."/>
            <person name="Silar P."/>
            <person name="Natvig D."/>
            <person name="Lalanne C."/>
            <person name="Gautier V."/>
            <person name="Ament-Velasquez S.L."/>
            <person name="Kruys A."/>
            <person name="Hutchinson M.I."/>
            <person name="Powell A.J."/>
            <person name="Barry K."/>
            <person name="Miller A.N."/>
            <person name="Grigoriev I.V."/>
            <person name="Debuchy R."/>
            <person name="Gladieux P."/>
            <person name="Thoren M.H."/>
            <person name="Johannesson H."/>
        </authorList>
    </citation>
    <scope>NUCLEOTIDE SEQUENCE</scope>
    <source>
        <strain evidence="2">CBS 731.68</strain>
    </source>
</reference>
<keyword evidence="1" id="KW-0812">Transmembrane</keyword>
<dbReference type="EMBL" id="MU853233">
    <property type="protein sequence ID" value="KAK4121718.1"/>
    <property type="molecule type" value="Genomic_DNA"/>
</dbReference>
<keyword evidence="3" id="KW-1185">Reference proteome</keyword>
<accession>A0AAN6Z1S8</accession>
<dbReference type="Proteomes" id="UP001302602">
    <property type="component" value="Unassembled WGS sequence"/>
</dbReference>
<dbReference type="AlphaFoldDB" id="A0AAN6Z1S8"/>
<evidence type="ECO:0000256" key="1">
    <source>
        <dbReference type="SAM" id="Phobius"/>
    </source>
</evidence>
<keyword evidence="1" id="KW-1133">Transmembrane helix</keyword>
<reference evidence="2" key="1">
    <citation type="journal article" date="2023" name="Mol. Phylogenet. Evol.">
        <title>Genome-scale phylogeny and comparative genomics of the fungal order Sordariales.</title>
        <authorList>
            <person name="Hensen N."/>
            <person name="Bonometti L."/>
            <person name="Westerberg I."/>
            <person name="Brannstrom I.O."/>
            <person name="Guillou S."/>
            <person name="Cros-Aarteil S."/>
            <person name="Calhoun S."/>
            <person name="Haridas S."/>
            <person name="Kuo A."/>
            <person name="Mondo S."/>
            <person name="Pangilinan J."/>
            <person name="Riley R."/>
            <person name="LaButti K."/>
            <person name="Andreopoulos B."/>
            <person name="Lipzen A."/>
            <person name="Chen C."/>
            <person name="Yan M."/>
            <person name="Daum C."/>
            <person name="Ng V."/>
            <person name="Clum A."/>
            <person name="Steindorff A."/>
            <person name="Ohm R.A."/>
            <person name="Martin F."/>
            <person name="Silar P."/>
            <person name="Natvig D.O."/>
            <person name="Lalanne C."/>
            <person name="Gautier V."/>
            <person name="Ament-Velasquez S.L."/>
            <person name="Kruys A."/>
            <person name="Hutchinson M.I."/>
            <person name="Powell A.J."/>
            <person name="Barry K."/>
            <person name="Miller A.N."/>
            <person name="Grigoriev I.V."/>
            <person name="Debuchy R."/>
            <person name="Gladieux P."/>
            <person name="Hiltunen Thoren M."/>
            <person name="Johannesson H."/>
        </authorList>
    </citation>
    <scope>NUCLEOTIDE SEQUENCE</scope>
    <source>
        <strain evidence="2">CBS 731.68</strain>
    </source>
</reference>
<keyword evidence="1" id="KW-0472">Membrane</keyword>
<proteinExistence type="predicted"/>
<dbReference type="GeneID" id="87833278"/>